<organism evidence="4 5">
    <name type="scientific">Streptomyces kanasensis</name>
    <dbReference type="NCBI Taxonomy" id="936756"/>
    <lineage>
        <taxon>Bacteria</taxon>
        <taxon>Bacillati</taxon>
        <taxon>Actinomycetota</taxon>
        <taxon>Actinomycetes</taxon>
        <taxon>Kitasatosporales</taxon>
        <taxon>Streptomycetaceae</taxon>
        <taxon>Streptomyces</taxon>
    </lineage>
</organism>
<dbReference type="STRING" id="936756.ATE80_24835"/>
<name>A0A100Y227_9ACTN</name>
<keyword evidence="2" id="KW-0804">Transcription</keyword>
<dbReference type="SMART" id="SM00346">
    <property type="entry name" value="HTH_ICLR"/>
    <property type="match status" value="1"/>
</dbReference>
<dbReference type="PANTHER" id="PTHR30136">
    <property type="entry name" value="HELIX-TURN-HELIX TRANSCRIPTIONAL REGULATOR, ICLR FAMILY"/>
    <property type="match status" value="1"/>
</dbReference>
<dbReference type="InterPro" id="IPR029016">
    <property type="entry name" value="GAF-like_dom_sf"/>
</dbReference>
<dbReference type="RefSeq" id="WP_058944496.1">
    <property type="nucleotide sequence ID" value="NZ_LNSV01000087.1"/>
</dbReference>
<dbReference type="GO" id="GO:0045892">
    <property type="term" value="P:negative regulation of DNA-templated transcription"/>
    <property type="evidence" value="ECO:0007669"/>
    <property type="project" value="TreeGrafter"/>
</dbReference>
<dbReference type="GO" id="GO:0003700">
    <property type="term" value="F:DNA-binding transcription factor activity"/>
    <property type="evidence" value="ECO:0007669"/>
    <property type="project" value="TreeGrafter"/>
</dbReference>
<dbReference type="Pfam" id="PF09339">
    <property type="entry name" value="HTH_IclR"/>
    <property type="match status" value="1"/>
</dbReference>
<dbReference type="Gene3D" id="1.10.10.10">
    <property type="entry name" value="Winged helix-like DNA-binding domain superfamily/Winged helix DNA-binding domain"/>
    <property type="match status" value="1"/>
</dbReference>
<keyword evidence="1" id="KW-0805">Transcription regulation</keyword>
<proteinExistence type="predicted"/>
<reference evidence="4 5" key="1">
    <citation type="submission" date="2015-11" db="EMBL/GenBank/DDBJ databases">
        <title>Genome-wide analysis reveals the secondary metabolome in Streptomyces kanasensis ZX01.</title>
        <authorList>
            <person name="Zhang G."/>
            <person name="Han L."/>
            <person name="Feng J."/>
            <person name="Zhang X."/>
        </authorList>
    </citation>
    <scope>NUCLEOTIDE SEQUENCE [LARGE SCALE GENOMIC DNA]</scope>
    <source>
        <strain evidence="4 5">ZX01</strain>
    </source>
</reference>
<dbReference type="PROSITE" id="PS51077">
    <property type="entry name" value="HTH_ICLR"/>
    <property type="match status" value="1"/>
</dbReference>
<evidence type="ECO:0000313" key="5">
    <source>
        <dbReference type="Proteomes" id="UP000054011"/>
    </source>
</evidence>
<gene>
    <name evidence="4" type="ORF">ATE80_24835</name>
</gene>
<dbReference type="AlphaFoldDB" id="A0A100Y227"/>
<dbReference type="SUPFAM" id="SSF46785">
    <property type="entry name" value="Winged helix' DNA-binding domain"/>
    <property type="match status" value="1"/>
</dbReference>
<dbReference type="OrthoDB" id="4103401at2"/>
<dbReference type="PANTHER" id="PTHR30136:SF24">
    <property type="entry name" value="HTH-TYPE TRANSCRIPTIONAL REPRESSOR ALLR"/>
    <property type="match status" value="1"/>
</dbReference>
<keyword evidence="5" id="KW-1185">Reference proteome</keyword>
<dbReference type="InterPro" id="IPR050707">
    <property type="entry name" value="HTH_MetabolicPath_Reg"/>
</dbReference>
<evidence type="ECO:0000313" key="4">
    <source>
        <dbReference type="EMBL" id="KUH36223.1"/>
    </source>
</evidence>
<sequence>METAVRAGATGGGRGVLEGAFALLEALRQHGGEAGVTELAVACGLPKSTAHRLLEQLVALQAVERRGLRYRLGAQLYRLGQAWQPHPGLRAAGRLPLHRLRAATGGSVLLSVLREDRALTVCSVPGRVEPIVPVRDGGAFALDTALGKALRGPVRGGAVLDREEVVAGVCCAALPVRSPAGTVVGAVAAMVEAGQRLEVVAGRVAEAAAAVTRALVRSGVEVRP</sequence>
<dbReference type="EMBL" id="LNSV01000087">
    <property type="protein sequence ID" value="KUH36223.1"/>
    <property type="molecule type" value="Genomic_DNA"/>
</dbReference>
<evidence type="ECO:0000259" key="3">
    <source>
        <dbReference type="PROSITE" id="PS51077"/>
    </source>
</evidence>
<dbReference type="Gene3D" id="3.30.450.40">
    <property type="match status" value="2"/>
</dbReference>
<dbReference type="Proteomes" id="UP000054011">
    <property type="component" value="Unassembled WGS sequence"/>
</dbReference>
<dbReference type="SUPFAM" id="SSF55781">
    <property type="entry name" value="GAF domain-like"/>
    <property type="match status" value="1"/>
</dbReference>
<evidence type="ECO:0000256" key="2">
    <source>
        <dbReference type="ARBA" id="ARBA00023163"/>
    </source>
</evidence>
<dbReference type="InterPro" id="IPR036390">
    <property type="entry name" value="WH_DNA-bd_sf"/>
</dbReference>
<dbReference type="InterPro" id="IPR036388">
    <property type="entry name" value="WH-like_DNA-bd_sf"/>
</dbReference>
<protein>
    <submittedName>
        <fullName evidence="4">IclR family transcriptional regulator</fullName>
    </submittedName>
</protein>
<accession>A0A100Y227</accession>
<comment type="caution">
    <text evidence="4">The sequence shown here is derived from an EMBL/GenBank/DDBJ whole genome shotgun (WGS) entry which is preliminary data.</text>
</comment>
<evidence type="ECO:0000256" key="1">
    <source>
        <dbReference type="ARBA" id="ARBA00023015"/>
    </source>
</evidence>
<dbReference type="GO" id="GO:0003677">
    <property type="term" value="F:DNA binding"/>
    <property type="evidence" value="ECO:0007669"/>
    <property type="project" value="InterPro"/>
</dbReference>
<feature type="domain" description="HTH iclR-type" evidence="3">
    <location>
        <begin position="14"/>
        <end position="74"/>
    </location>
</feature>
<dbReference type="InterPro" id="IPR005471">
    <property type="entry name" value="Tscrpt_reg_IclR_N"/>
</dbReference>